<accession>A0A423GDG5</accession>
<proteinExistence type="predicted"/>
<dbReference type="Proteomes" id="UP000284049">
    <property type="component" value="Unassembled WGS sequence"/>
</dbReference>
<dbReference type="AlphaFoldDB" id="A0A423GDG5"/>
<sequence>MRIDSKYLFGVLNFIRTDKKYEGDKPLQYGTQYIVGGVFVDIHTSTKKKGTFTLDIKNHPANPDFARQLQEYIDAACEPEEENII</sequence>
<organism evidence="1 2">
    <name type="scientific">Pseudomonas brassicacearum</name>
    <dbReference type="NCBI Taxonomy" id="930166"/>
    <lineage>
        <taxon>Bacteria</taxon>
        <taxon>Pseudomonadati</taxon>
        <taxon>Pseudomonadota</taxon>
        <taxon>Gammaproteobacteria</taxon>
        <taxon>Pseudomonadales</taxon>
        <taxon>Pseudomonadaceae</taxon>
        <taxon>Pseudomonas</taxon>
    </lineage>
</organism>
<evidence type="ECO:0000313" key="1">
    <source>
        <dbReference type="EMBL" id="ROM84884.1"/>
    </source>
</evidence>
<comment type="caution">
    <text evidence="1">The sequence shown here is derived from an EMBL/GenBank/DDBJ whole genome shotgun (WGS) entry which is preliminary data.</text>
</comment>
<dbReference type="EMBL" id="MOBC01000005">
    <property type="protein sequence ID" value="ROM84884.1"/>
    <property type="molecule type" value="Genomic_DNA"/>
</dbReference>
<evidence type="ECO:0000313" key="2">
    <source>
        <dbReference type="Proteomes" id="UP000284049"/>
    </source>
</evidence>
<name>A0A423GDG5_9PSED</name>
<gene>
    <name evidence="1" type="ORF">BK652_09900</name>
</gene>
<dbReference type="RefSeq" id="WP_123578736.1">
    <property type="nucleotide sequence ID" value="NZ_MOBC01000005.1"/>
</dbReference>
<reference evidence="1 2" key="1">
    <citation type="submission" date="2016-10" db="EMBL/GenBank/DDBJ databases">
        <title>Comparative genome analysis of multiple Pseudomonas spp. focuses on biocontrol and plant growth promoting traits.</title>
        <authorList>
            <person name="Tao X.-Y."/>
            <person name="Taylor C.G."/>
        </authorList>
    </citation>
    <scope>NUCLEOTIDE SEQUENCE [LARGE SCALE GENOMIC DNA]</scope>
    <source>
        <strain evidence="1 2">Wood3</strain>
    </source>
</reference>
<protein>
    <submittedName>
        <fullName evidence="1">Uncharacterized protein</fullName>
    </submittedName>
</protein>